<organism evidence="1 2">
    <name type="scientific">Kingella bonacorsii</name>
    <dbReference type="NCBI Taxonomy" id="2796361"/>
    <lineage>
        <taxon>Bacteria</taxon>
        <taxon>Pseudomonadati</taxon>
        <taxon>Pseudomonadota</taxon>
        <taxon>Betaproteobacteria</taxon>
        <taxon>Neisseriales</taxon>
        <taxon>Neisseriaceae</taxon>
        <taxon>Kingella</taxon>
    </lineage>
</organism>
<dbReference type="EMBL" id="JAEHNZ010000005">
    <property type="protein sequence ID" value="MBK0397300.1"/>
    <property type="molecule type" value="Genomic_DNA"/>
</dbReference>
<dbReference type="RefSeq" id="WP_200523264.1">
    <property type="nucleotide sequence ID" value="NZ_JAEHNZ010000005.1"/>
</dbReference>
<keyword evidence="2" id="KW-1185">Reference proteome</keyword>
<evidence type="ECO:0000313" key="2">
    <source>
        <dbReference type="Proteomes" id="UP000614058"/>
    </source>
</evidence>
<comment type="caution">
    <text evidence="1">The sequence shown here is derived from an EMBL/GenBank/DDBJ whole genome shotgun (WGS) entry which is preliminary data.</text>
</comment>
<gene>
    <name evidence="1" type="ORF">JDW22_12130</name>
</gene>
<dbReference type="Proteomes" id="UP000614058">
    <property type="component" value="Unassembled WGS sequence"/>
</dbReference>
<proteinExistence type="predicted"/>
<protein>
    <submittedName>
        <fullName evidence="1">Uncharacterized protein</fullName>
    </submittedName>
</protein>
<accession>A0ABS1BX12</accession>
<reference evidence="1 2" key="1">
    <citation type="journal article" date="2021" name="Pathogens">
        <title>Isolation and Characterization of Kingella bonacorsii sp. nov., A Novel Kingella Species Detected in a Stable Periodontitis Subject.</title>
        <authorList>
            <person name="Antezack A."/>
            <person name="Boxberger M."/>
            <person name="Rolland C."/>
            <person name="Monnet-Corti V."/>
            <person name="La Scola B."/>
        </authorList>
    </citation>
    <scope>NUCLEOTIDE SEQUENCE [LARGE SCALE GENOMIC DNA]</scope>
    <source>
        <strain evidence="1 2">Marseille-Q4569</strain>
    </source>
</reference>
<sequence length="65" mass="7328">MIRYTVYLPSYTHDALPIGTIEHRPASNQAVLRLDGSKEKTFYSVAAAMHSVKQQYPNAFLEDGE</sequence>
<name>A0ABS1BX12_9NEIS</name>
<evidence type="ECO:0000313" key="1">
    <source>
        <dbReference type="EMBL" id="MBK0397300.1"/>
    </source>
</evidence>